<dbReference type="InterPro" id="IPR050731">
    <property type="entry name" value="HRD1_E3_ubiq-ligases"/>
</dbReference>
<dbReference type="GO" id="GO:0061630">
    <property type="term" value="F:ubiquitin protein ligase activity"/>
    <property type="evidence" value="ECO:0007669"/>
    <property type="project" value="TreeGrafter"/>
</dbReference>
<keyword evidence="1" id="KW-0479">Metal-binding</keyword>
<organism evidence="7 8">
    <name type="scientific">Postia placenta MAD-698-R-SB12</name>
    <dbReference type="NCBI Taxonomy" id="670580"/>
    <lineage>
        <taxon>Eukaryota</taxon>
        <taxon>Fungi</taxon>
        <taxon>Dikarya</taxon>
        <taxon>Basidiomycota</taxon>
        <taxon>Agaricomycotina</taxon>
        <taxon>Agaricomycetes</taxon>
        <taxon>Polyporales</taxon>
        <taxon>Adustoporiaceae</taxon>
        <taxon>Rhodonia</taxon>
    </lineage>
</organism>
<evidence type="ECO:0000256" key="3">
    <source>
        <dbReference type="ARBA" id="ARBA00022833"/>
    </source>
</evidence>
<dbReference type="Proteomes" id="UP000194127">
    <property type="component" value="Unassembled WGS sequence"/>
</dbReference>
<keyword evidence="2 4" id="KW-0863">Zinc-finger</keyword>
<evidence type="ECO:0000256" key="2">
    <source>
        <dbReference type="ARBA" id="ARBA00022771"/>
    </source>
</evidence>
<evidence type="ECO:0000256" key="1">
    <source>
        <dbReference type="ARBA" id="ARBA00022723"/>
    </source>
</evidence>
<dbReference type="Gene3D" id="3.30.40.10">
    <property type="entry name" value="Zinc/RING finger domain, C3HC4 (zinc finger)"/>
    <property type="match status" value="1"/>
</dbReference>
<dbReference type="STRING" id="670580.A0A1X6MK54"/>
<dbReference type="PANTHER" id="PTHR22763">
    <property type="entry name" value="RING ZINC FINGER PROTEIN"/>
    <property type="match status" value="1"/>
</dbReference>
<dbReference type="InterPro" id="IPR001841">
    <property type="entry name" value="Znf_RING"/>
</dbReference>
<name>A0A1X6MK54_9APHY</name>
<dbReference type="GO" id="GO:0012505">
    <property type="term" value="C:endomembrane system"/>
    <property type="evidence" value="ECO:0007669"/>
    <property type="project" value="TreeGrafter"/>
</dbReference>
<evidence type="ECO:0000256" key="5">
    <source>
        <dbReference type="SAM" id="MobiDB-lite"/>
    </source>
</evidence>
<dbReference type="GO" id="GO:0008270">
    <property type="term" value="F:zinc ion binding"/>
    <property type="evidence" value="ECO:0007669"/>
    <property type="project" value="UniProtKB-KW"/>
</dbReference>
<evidence type="ECO:0000313" key="7">
    <source>
        <dbReference type="EMBL" id="OSX56423.1"/>
    </source>
</evidence>
<proteinExistence type="predicted"/>
<dbReference type="PANTHER" id="PTHR22763:SF192">
    <property type="entry name" value="RING-TYPE DOMAIN-CONTAINING PROTEIN"/>
    <property type="match status" value="1"/>
</dbReference>
<dbReference type="GeneID" id="36332463"/>
<evidence type="ECO:0000313" key="8">
    <source>
        <dbReference type="Proteomes" id="UP000194127"/>
    </source>
</evidence>
<feature type="domain" description="RING-type" evidence="6">
    <location>
        <begin position="69"/>
        <end position="142"/>
    </location>
</feature>
<gene>
    <name evidence="7" type="ORF">POSPLADRAFT_1160184</name>
</gene>
<dbReference type="OrthoDB" id="8062037at2759"/>
<dbReference type="InterPro" id="IPR013083">
    <property type="entry name" value="Znf_RING/FYVE/PHD"/>
</dbReference>
<keyword evidence="3" id="KW-0862">Zinc</keyword>
<keyword evidence="8" id="KW-1185">Reference proteome</keyword>
<dbReference type="SUPFAM" id="SSF57850">
    <property type="entry name" value="RING/U-box"/>
    <property type="match status" value="1"/>
</dbReference>
<accession>A0A1X6MK54</accession>
<dbReference type="GO" id="GO:0043161">
    <property type="term" value="P:proteasome-mediated ubiquitin-dependent protein catabolic process"/>
    <property type="evidence" value="ECO:0007669"/>
    <property type="project" value="TreeGrafter"/>
</dbReference>
<feature type="compositionally biased region" description="Acidic residues" evidence="5">
    <location>
        <begin position="211"/>
        <end position="220"/>
    </location>
</feature>
<protein>
    <recommendedName>
        <fullName evidence="6">RING-type domain-containing protein</fullName>
    </recommendedName>
</protein>
<dbReference type="AlphaFoldDB" id="A0A1X6MK54"/>
<dbReference type="RefSeq" id="XP_024333217.1">
    <property type="nucleotide sequence ID" value="XM_024487514.1"/>
</dbReference>
<evidence type="ECO:0000256" key="4">
    <source>
        <dbReference type="PROSITE-ProRule" id="PRU00175"/>
    </source>
</evidence>
<sequence>MAMQEAQEMLAGGTHIAEMLEILGRLRPAVDNDPLRAETLLEGLEEVSHDLVKRYEKLRGGLDDDNEGCAICRDEFVDDVAADPLEPAKLSDAVLTSVLFEALPFHPPPCTILAFPCLGRHLFHSNCLAPWLARKTTCPSCRFDIDPDSLTLRTVTASSQLIDEQFDTRKLWEPPRVSSFATWIEQAELAREREAKGIPIVKAVPVDREVDDCPADDEREDMFHPPLAVPNQHNADAIRHSGDVSSGRQPPSTPSAPTTDAATFPGFLPSIRQGRMEHIMAMLGVETPSSRTAMDLHDSMLEDVMRALRMGRASVAGMRPPQARPQEDPRTDDLLSQAPVDID</sequence>
<feature type="region of interest" description="Disordered" evidence="5">
    <location>
        <begin position="312"/>
        <end position="343"/>
    </location>
</feature>
<feature type="region of interest" description="Disordered" evidence="5">
    <location>
        <begin position="211"/>
        <end position="264"/>
    </location>
</feature>
<reference evidence="7 8" key="1">
    <citation type="submission" date="2017-04" db="EMBL/GenBank/DDBJ databases">
        <title>Genome Sequence of the Model Brown-Rot Fungus Postia placenta SB12.</title>
        <authorList>
            <consortium name="DOE Joint Genome Institute"/>
            <person name="Gaskell J."/>
            <person name="Kersten P."/>
            <person name="Larrondo L.F."/>
            <person name="Canessa P."/>
            <person name="Martinez D."/>
            <person name="Hibbett D."/>
            <person name="Schmoll M."/>
            <person name="Kubicek C.P."/>
            <person name="Martinez A.T."/>
            <person name="Yadav J."/>
            <person name="Master E."/>
            <person name="Magnuson J.K."/>
            <person name="James T."/>
            <person name="Yaver D."/>
            <person name="Berka R."/>
            <person name="Labutti K."/>
            <person name="Lipzen A."/>
            <person name="Aerts A."/>
            <person name="Barry K."/>
            <person name="Henrissat B."/>
            <person name="Blanchette R."/>
            <person name="Grigoriev I."/>
            <person name="Cullen D."/>
        </authorList>
    </citation>
    <scope>NUCLEOTIDE SEQUENCE [LARGE SCALE GENOMIC DNA]</scope>
    <source>
        <strain evidence="7 8">MAD-698-R-SB12</strain>
    </source>
</reference>
<dbReference type="EMBL" id="KZ110613">
    <property type="protein sequence ID" value="OSX56423.1"/>
    <property type="molecule type" value="Genomic_DNA"/>
</dbReference>
<evidence type="ECO:0000259" key="6">
    <source>
        <dbReference type="PROSITE" id="PS50089"/>
    </source>
</evidence>
<dbReference type="PROSITE" id="PS50089">
    <property type="entry name" value="ZF_RING_2"/>
    <property type="match status" value="1"/>
</dbReference>